<keyword evidence="5" id="KW-1185">Reference proteome</keyword>
<dbReference type="PANTHER" id="PTHR30055:SF235">
    <property type="entry name" value="TRANSCRIPTIONAL REGULATORY PROTEIN"/>
    <property type="match status" value="1"/>
</dbReference>
<dbReference type="GO" id="GO:0003700">
    <property type="term" value="F:DNA-binding transcription factor activity"/>
    <property type="evidence" value="ECO:0007669"/>
    <property type="project" value="TreeGrafter"/>
</dbReference>
<dbReference type="GO" id="GO:0000976">
    <property type="term" value="F:transcription cis-regulatory region binding"/>
    <property type="evidence" value="ECO:0007669"/>
    <property type="project" value="TreeGrafter"/>
</dbReference>
<reference evidence="4" key="1">
    <citation type="submission" date="2021-01" db="EMBL/GenBank/DDBJ databases">
        <title>Whole genome shotgun sequence of Virgisporangium aurantiacum NBRC 16421.</title>
        <authorList>
            <person name="Komaki H."/>
            <person name="Tamura T."/>
        </authorList>
    </citation>
    <scope>NUCLEOTIDE SEQUENCE</scope>
    <source>
        <strain evidence="4">NBRC 16421</strain>
    </source>
</reference>
<dbReference type="RefSeq" id="WP_204005920.1">
    <property type="nucleotide sequence ID" value="NZ_BOPG01000063.1"/>
</dbReference>
<evidence type="ECO:0000256" key="2">
    <source>
        <dbReference type="PROSITE-ProRule" id="PRU00335"/>
    </source>
</evidence>
<dbReference type="SUPFAM" id="SSF46689">
    <property type="entry name" value="Homeodomain-like"/>
    <property type="match status" value="1"/>
</dbReference>
<gene>
    <name evidence="4" type="ORF">Vau01_086720</name>
</gene>
<dbReference type="PRINTS" id="PR00455">
    <property type="entry name" value="HTHTETR"/>
</dbReference>
<dbReference type="PROSITE" id="PS01081">
    <property type="entry name" value="HTH_TETR_1"/>
    <property type="match status" value="1"/>
</dbReference>
<dbReference type="Pfam" id="PF00440">
    <property type="entry name" value="TetR_N"/>
    <property type="match status" value="1"/>
</dbReference>
<dbReference type="Proteomes" id="UP000612585">
    <property type="component" value="Unassembled WGS sequence"/>
</dbReference>
<protein>
    <submittedName>
        <fullName evidence="4">TetR family transcriptional regulator</fullName>
    </submittedName>
</protein>
<dbReference type="PROSITE" id="PS50977">
    <property type="entry name" value="HTH_TETR_2"/>
    <property type="match status" value="1"/>
</dbReference>
<dbReference type="InterPro" id="IPR001647">
    <property type="entry name" value="HTH_TetR"/>
</dbReference>
<dbReference type="Gene3D" id="1.10.357.10">
    <property type="entry name" value="Tetracycline Repressor, domain 2"/>
    <property type="match status" value="1"/>
</dbReference>
<sequence length="194" mass="21224">MDETARRRDSTRTRKALLDAASRRFAQDGYSATTVRHIADDAGVNVALINRYFGSKEGLFEACLVNLVEESRQEASSEPERIAESIAALIAGPKADHGHREFLPLLLRKTGDERIDQLRLGFLRYYTERLAAAAGWQPGGDDQLLLRAQLVLAASIGAVVFRAAGLEPLGSVDEKDLVGPMRDLVDAVLLRHGS</sequence>
<accession>A0A8J3ZBY7</accession>
<dbReference type="InterPro" id="IPR009057">
    <property type="entry name" value="Homeodomain-like_sf"/>
</dbReference>
<dbReference type="PANTHER" id="PTHR30055">
    <property type="entry name" value="HTH-TYPE TRANSCRIPTIONAL REGULATOR RUTR"/>
    <property type="match status" value="1"/>
</dbReference>
<dbReference type="EMBL" id="BOPG01000063">
    <property type="protein sequence ID" value="GIJ61156.1"/>
    <property type="molecule type" value="Genomic_DNA"/>
</dbReference>
<keyword evidence="1 2" id="KW-0238">DNA-binding</keyword>
<organism evidence="4 5">
    <name type="scientific">Virgisporangium aurantiacum</name>
    <dbReference type="NCBI Taxonomy" id="175570"/>
    <lineage>
        <taxon>Bacteria</taxon>
        <taxon>Bacillati</taxon>
        <taxon>Actinomycetota</taxon>
        <taxon>Actinomycetes</taxon>
        <taxon>Micromonosporales</taxon>
        <taxon>Micromonosporaceae</taxon>
        <taxon>Virgisporangium</taxon>
    </lineage>
</organism>
<name>A0A8J3ZBY7_9ACTN</name>
<evidence type="ECO:0000256" key="1">
    <source>
        <dbReference type="ARBA" id="ARBA00023125"/>
    </source>
</evidence>
<dbReference type="InterPro" id="IPR050109">
    <property type="entry name" value="HTH-type_TetR-like_transc_reg"/>
</dbReference>
<dbReference type="InterPro" id="IPR023772">
    <property type="entry name" value="DNA-bd_HTH_TetR-type_CS"/>
</dbReference>
<comment type="caution">
    <text evidence="4">The sequence shown here is derived from an EMBL/GenBank/DDBJ whole genome shotgun (WGS) entry which is preliminary data.</text>
</comment>
<evidence type="ECO:0000313" key="5">
    <source>
        <dbReference type="Proteomes" id="UP000612585"/>
    </source>
</evidence>
<proteinExistence type="predicted"/>
<dbReference type="AlphaFoldDB" id="A0A8J3ZBY7"/>
<feature type="DNA-binding region" description="H-T-H motif" evidence="2">
    <location>
        <begin position="34"/>
        <end position="53"/>
    </location>
</feature>
<feature type="domain" description="HTH tetR-type" evidence="3">
    <location>
        <begin position="11"/>
        <end position="71"/>
    </location>
</feature>
<dbReference type="InterPro" id="IPR036271">
    <property type="entry name" value="Tet_transcr_reg_TetR-rel_C_sf"/>
</dbReference>
<dbReference type="SUPFAM" id="SSF48498">
    <property type="entry name" value="Tetracyclin repressor-like, C-terminal domain"/>
    <property type="match status" value="1"/>
</dbReference>
<evidence type="ECO:0000313" key="4">
    <source>
        <dbReference type="EMBL" id="GIJ61156.1"/>
    </source>
</evidence>
<evidence type="ECO:0000259" key="3">
    <source>
        <dbReference type="PROSITE" id="PS50977"/>
    </source>
</evidence>